<reference evidence="2" key="1">
    <citation type="submission" date="2022-01" db="EMBL/GenBank/DDBJ databases">
        <authorList>
            <person name="Braso-Vives M."/>
        </authorList>
    </citation>
    <scope>NUCLEOTIDE SEQUENCE</scope>
</reference>
<sequence>MATSAKPTTAPSYVISEEQVEDLRAMATRLGMEEEVAGALQHMQQLSAEHKTLKAKIETLKEGGKTSRRQENASGAQKKSVMLPKRTDRSATEKEDKSPRGILATVKSHFQKLRSTMSENTRDQPPPESKEPETATGLAAPVTELKKRRKKKKKPKQSPPQPKRSRYHDLAIAGAFHASVDSMWM</sequence>
<keyword evidence="3" id="KW-1185">Reference proteome</keyword>
<dbReference type="OrthoDB" id="10546210at2759"/>
<accession>A0A8K0A236</accession>
<feature type="region of interest" description="Disordered" evidence="1">
    <location>
        <begin position="60"/>
        <end position="170"/>
    </location>
</feature>
<dbReference type="AlphaFoldDB" id="A0A8K0A236"/>
<proteinExistence type="predicted"/>
<organism evidence="2 3">
    <name type="scientific">Branchiostoma lanceolatum</name>
    <name type="common">Common lancelet</name>
    <name type="synonym">Amphioxus lanceolatum</name>
    <dbReference type="NCBI Taxonomy" id="7740"/>
    <lineage>
        <taxon>Eukaryota</taxon>
        <taxon>Metazoa</taxon>
        <taxon>Chordata</taxon>
        <taxon>Cephalochordata</taxon>
        <taxon>Leptocardii</taxon>
        <taxon>Amphioxiformes</taxon>
        <taxon>Branchiostomatidae</taxon>
        <taxon>Branchiostoma</taxon>
    </lineage>
</organism>
<evidence type="ECO:0000256" key="1">
    <source>
        <dbReference type="SAM" id="MobiDB-lite"/>
    </source>
</evidence>
<feature type="compositionally biased region" description="Basic and acidic residues" evidence="1">
    <location>
        <begin position="85"/>
        <end position="99"/>
    </location>
</feature>
<feature type="compositionally biased region" description="Basic residues" evidence="1">
    <location>
        <begin position="146"/>
        <end position="156"/>
    </location>
</feature>
<dbReference type="Proteomes" id="UP000838412">
    <property type="component" value="Chromosome 6"/>
</dbReference>
<gene>
    <name evidence="2" type="primary">Hypp3792</name>
    <name evidence="2" type="ORF">BLAG_LOCUS20998</name>
</gene>
<name>A0A8K0A236_BRALA</name>
<evidence type="ECO:0000313" key="2">
    <source>
        <dbReference type="EMBL" id="CAH1267804.1"/>
    </source>
</evidence>
<dbReference type="EMBL" id="OV696691">
    <property type="protein sequence ID" value="CAH1267804.1"/>
    <property type="molecule type" value="Genomic_DNA"/>
</dbReference>
<feature type="compositionally biased region" description="Basic and acidic residues" evidence="1">
    <location>
        <begin position="60"/>
        <end position="71"/>
    </location>
</feature>
<evidence type="ECO:0000313" key="3">
    <source>
        <dbReference type="Proteomes" id="UP000838412"/>
    </source>
</evidence>
<protein>
    <submittedName>
        <fullName evidence="2">Hypp3792 protein</fullName>
    </submittedName>
</protein>